<accession>A0A2Z6MTT5</accession>
<evidence type="ECO:0000313" key="5">
    <source>
        <dbReference type="Proteomes" id="UP000242715"/>
    </source>
</evidence>
<name>A0A2Z6MTT5_TRISU</name>
<dbReference type="OrthoDB" id="2020544at2759"/>
<proteinExistence type="predicted"/>
<evidence type="ECO:0000313" key="4">
    <source>
        <dbReference type="EMBL" id="GAU19525.1"/>
    </source>
</evidence>
<feature type="domain" description="DUF668" evidence="2">
    <location>
        <begin position="300"/>
        <end position="326"/>
    </location>
</feature>
<dbReference type="EMBL" id="DF973199">
    <property type="protein sequence ID" value="GAU19525.1"/>
    <property type="molecule type" value="Genomic_DNA"/>
</dbReference>
<evidence type="ECO:0000259" key="3">
    <source>
        <dbReference type="Pfam" id="PF11961"/>
    </source>
</evidence>
<dbReference type="PANTHER" id="PTHR31730">
    <property type="entry name" value="OS01G0873900 PROTEIN"/>
    <property type="match status" value="1"/>
</dbReference>
<dbReference type="PANTHER" id="PTHR31730:SF26">
    <property type="entry name" value="DUF668 FAMILY PROTEIN"/>
    <property type="match status" value="1"/>
</dbReference>
<dbReference type="Pfam" id="PF11961">
    <property type="entry name" value="DUF3475"/>
    <property type="match status" value="1"/>
</dbReference>
<keyword evidence="5" id="KW-1185">Reference proteome</keyword>
<organism evidence="4 5">
    <name type="scientific">Trifolium subterraneum</name>
    <name type="common">Subterranean clover</name>
    <dbReference type="NCBI Taxonomy" id="3900"/>
    <lineage>
        <taxon>Eukaryota</taxon>
        <taxon>Viridiplantae</taxon>
        <taxon>Streptophyta</taxon>
        <taxon>Embryophyta</taxon>
        <taxon>Tracheophyta</taxon>
        <taxon>Spermatophyta</taxon>
        <taxon>Magnoliopsida</taxon>
        <taxon>eudicotyledons</taxon>
        <taxon>Gunneridae</taxon>
        <taxon>Pentapetalae</taxon>
        <taxon>rosids</taxon>
        <taxon>fabids</taxon>
        <taxon>Fabales</taxon>
        <taxon>Fabaceae</taxon>
        <taxon>Papilionoideae</taxon>
        <taxon>50 kb inversion clade</taxon>
        <taxon>NPAAA clade</taxon>
        <taxon>Hologalegina</taxon>
        <taxon>IRL clade</taxon>
        <taxon>Trifolieae</taxon>
        <taxon>Trifolium</taxon>
    </lineage>
</organism>
<evidence type="ECO:0000256" key="1">
    <source>
        <dbReference type="SAM" id="MobiDB-lite"/>
    </source>
</evidence>
<sequence length="356" mass="39707">MESASNSKIQLFTVWFSQLFGGLCSRSSQVDRVFANSDADSDAATAAHNNNNNNTAHFTAPPPVHRQTMDRNPPGLTSDEVFYDGIPRYAAKVSEVGSRLRRAGLGKAVEVLDNLGSSMANLNAGSGFVSGAAMKGSEISILAFEVANTIVKGFHLLQSLSTKSIKHLKEEVLLSETVHDLVSKDKDELLRIVAADKRQELKVFSDEVIRFGNRSKDPQWHNLDRYFEKISKESSAQRLSRDEAESIMKQLMTSVQFTAELYHELHALDRFEQDIEHKGEEEDQRDGQNPIIGDVGNRQRLGPAGLALHYANIVLQIDTLVSQPMLLYLFHSMTIRFAPYPESGENLIEFLEMLLV</sequence>
<feature type="domain" description="DUF3475" evidence="3">
    <location>
        <begin position="141"/>
        <end position="197"/>
    </location>
</feature>
<protein>
    <recommendedName>
        <fullName evidence="6">DUF3475 domain-containing protein</fullName>
    </recommendedName>
</protein>
<evidence type="ECO:0000259" key="2">
    <source>
        <dbReference type="Pfam" id="PF05003"/>
    </source>
</evidence>
<dbReference type="InterPro" id="IPR045021">
    <property type="entry name" value="PSI1/2/3"/>
</dbReference>
<evidence type="ECO:0008006" key="6">
    <source>
        <dbReference type="Google" id="ProtNLM"/>
    </source>
</evidence>
<dbReference type="AlphaFoldDB" id="A0A2Z6MTT5"/>
<dbReference type="InterPro" id="IPR021864">
    <property type="entry name" value="DUF3475"/>
</dbReference>
<dbReference type="Proteomes" id="UP000242715">
    <property type="component" value="Unassembled WGS sequence"/>
</dbReference>
<feature type="region of interest" description="Disordered" evidence="1">
    <location>
        <begin position="48"/>
        <end position="75"/>
    </location>
</feature>
<dbReference type="Pfam" id="PF05003">
    <property type="entry name" value="DUF668"/>
    <property type="match status" value="1"/>
</dbReference>
<dbReference type="GO" id="GO:0045927">
    <property type="term" value="P:positive regulation of growth"/>
    <property type="evidence" value="ECO:0007669"/>
    <property type="project" value="InterPro"/>
</dbReference>
<gene>
    <name evidence="4" type="ORF">TSUD_303390</name>
</gene>
<reference evidence="5" key="1">
    <citation type="journal article" date="2017" name="Front. Plant Sci.">
        <title>Climate Clever Clovers: New Paradigm to Reduce the Environmental Footprint of Ruminants by Breeding Low Methanogenic Forages Utilizing Haplotype Variation.</title>
        <authorList>
            <person name="Kaur P."/>
            <person name="Appels R."/>
            <person name="Bayer P.E."/>
            <person name="Keeble-Gagnere G."/>
            <person name="Wang J."/>
            <person name="Hirakawa H."/>
            <person name="Shirasawa K."/>
            <person name="Vercoe P."/>
            <person name="Stefanova K."/>
            <person name="Durmic Z."/>
            <person name="Nichols P."/>
            <person name="Revell C."/>
            <person name="Isobe S.N."/>
            <person name="Edwards D."/>
            <person name="Erskine W."/>
        </authorList>
    </citation>
    <scope>NUCLEOTIDE SEQUENCE [LARGE SCALE GENOMIC DNA]</scope>
    <source>
        <strain evidence="5">cv. Daliak</strain>
    </source>
</reference>
<dbReference type="InterPro" id="IPR007700">
    <property type="entry name" value="DUF668"/>
</dbReference>
<feature type="compositionally biased region" description="Low complexity" evidence="1">
    <location>
        <begin position="48"/>
        <end position="59"/>
    </location>
</feature>